<reference evidence="2 3" key="1">
    <citation type="submission" date="2018-07" db="EMBL/GenBank/DDBJ databases">
        <title>Microbacterium endoborsara sp. nov., a novel actinobacterium isolated from Borszczowia aralocaspica.</title>
        <authorList>
            <person name="An D."/>
        </authorList>
    </citation>
    <scope>NUCLEOTIDE SEQUENCE [LARGE SCALE GENOMIC DNA]</scope>
    <source>
        <strain evidence="2 3">C1.15228</strain>
    </source>
</reference>
<feature type="chain" id="PRO_5039370090" description="Lipoprotein" evidence="1">
    <location>
        <begin position="21"/>
        <end position="155"/>
    </location>
</feature>
<dbReference type="AlphaFoldDB" id="A0A367XXR7"/>
<accession>A0A367XXR7</accession>
<dbReference type="Proteomes" id="UP000253508">
    <property type="component" value="Unassembled WGS sequence"/>
</dbReference>
<evidence type="ECO:0000313" key="2">
    <source>
        <dbReference type="EMBL" id="RCK58406.1"/>
    </source>
</evidence>
<keyword evidence="1" id="KW-0732">Signal</keyword>
<evidence type="ECO:0008006" key="4">
    <source>
        <dbReference type="Google" id="ProtNLM"/>
    </source>
</evidence>
<organism evidence="2 3">
    <name type="scientific">Microbacterium sorbitolivorans</name>
    <dbReference type="NCBI Taxonomy" id="1867410"/>
    <lineage>
        <taxon>Bacteria</taxon>
        <taxon>Bacillati</taxon>
        <taxon>Actinomycetota</taxon>
        <taxon>Actinomycetes</taxon>
        <taxon>Micrococcales</taxon>
        <taxon>Microbacteriaceae</taxon>
        <taxon>Microbacterium</taxon>
    </lineage>
</organism>
<sequence length="155" mass="16200">MRRALAAVAAVVFLATGCTAEDAGPEIDRWWSNGVDEAGSPIRPGDADKIEPDEDLYCGMLRSTSEAGESILPADIDPSDEEYVATVTAFFDEVQALAPAELQESWGELAALVDALVEAGDDLESLDTTGIDAEAVQAASEAITEHAATVCGLMP</sequence>
<dbReference type="EMBL" id="QORO01000003">
    <property type="protein sequence ID" value="RCK58406.1"/>
    <property type="molecule type" value="Genomic_DNA"/>
</dbReference>
<dbReference type="RefSeq" id="WP_114118010.1">
    <property type="nucleotide sequence ID" value="NZ_BMHU01000002.1"/>
</dbReference>
<evidence type="ECO:0000313" key="3">
    <source>
        <dbReference type="Proteomes" id="UP000253508"/>
    </source>
</evidence>
<keyword evidence="3" id="KW-1185">Reference proteome</keyword>
<dbReference type="PROSITE" id="PS51257">
    <property type="entry name" value="PROKAR_LIPOPROTEIN"/>
    <property type="match status" value="1"/>
</dbReference>
<protein>
    <recommendedName>
        <fullName evidence="4">Lipoprotein</fullName>
    </recommendedName>
</protein>
<feature type="signal peptide" evidence="1">
    <location>
        <begin position="1"/>
        <end position="20"/>
    </location>
</feature>
<name>A0A367XXR7_9MICO</name>
<comment type="caution">
    <text evidence="2">The sequence shown here is derived from an EMBL/GenBank/DDBJ whole genome shotgun (WGS) entry which is preliminary data.</text>
</comment>
<evidence type="ECO:0000256" key="1">
    <source>
        <dbReference type="SAM" id="SignalP"/>
    </source>
</evidence>
<proteinExistence type="predicted"/>
<gene>
    <name evidence="2" type="ORF">DTO57_09550</name>
</gene>